<evidence type="ECO:0000259" key="1">
    <source>
        <dbReference type="PROSITE" id="PS50206"/>
    </source>
</evidence>
<dbReference type="InterPro" id="IPR001763">
    <property type="entry name" value="Rhodanese-like_dom"/>
</dbReference>
<feature type="domain" description="Rhodanese" evidence="1">
    <location>
        <begin position="98"/>
        <end position="210"/>
    </location>
</feature>
<dbReference type="PROSITE" id="PS50206">
    <property type="entry name" value="RHODANESE_3"/>
    <property type="match status" value="1"/>
</dbReference>
<name>A0A1W1CIQ9_9ZZZZ</name>
<accession>A0A1W1CIQ9</accession>
<dbReference type="Gene3D" id="3.40.250.10">
    <property type="entry name" value="Rhodanese-like domain"/>
    <property type="match status" value="1"/>
</dbReference>
<reference evidence="2" key="1">
    <citation type="submission" date="2016-10" db="EMBL/GenBank/DDBJ databases">
        <authorList>
            <person name="de Groot N.N."/>
        </authorList>
    </citation>
    <scope>NUCLEOTIDE SEQUENCE</scope>
</reference>
<dbReference type="InterPro" id="IPR036873">
    <property type="entry name" value="Rhodanese-like_dom_sf"/>
</dbReference>
<gene>
    <name evidence="2" type="ORF">MNB_SV-12-227</name>
</gene>
<protein>
    <recommendedName>
        <fullName evidence="1">Rhodanese domain-containing protein</fullName>
    </recommendedName>
</protein>
<organism evidence="2">
    <name type="scientific">hydrothermal vent metagenome</name>
    <dbReference type="NCBI Taxonomy" id="652676"/>
    <lineage>
        <taxon>unclassified sequences</taxon>
        <taxon>metagenomes</taxon>
        <taxon>ecological metagenomes</taxon>
    </lineage>
</organism>
<proteinExistence type="predicted"/>
<sequence>MKKLLILPLFTALLLAQNTKEDYIPVKITSEIPFVMTTNSGQAIKIQRIQDTNNRLTDDYTKTSRSCPPFCIQPTKRDKDIQNIEEVELLKFTKDKVTTNKGIVVDSRLKSWFELETIPSAVNIPYTVIQNASKAKAEKIFKILGMKVKADGSWDFSNAKELAIFDNGVWCEQSKHFIEGMLKYKYPKDKLFYYRSGFQGWKLLGLTTIVHKEIKK</sequence>
<dbReference type="EMBL" id="FPHE01000145">
    <property type="protein sequence ID" value="SFV65686.1"/>
    <property type="molecule type" value="Genomic_DNA"/>
</dbReference>
<dbReference type="SUPFAM" id="SSF52821">
    <property type="entry name" value="Rhodanese/Cell cycle control phosphatase"/>
    <property type="match status" value="1"/>
</dbReference>
<dbReference type="AlphaFoldDB" id="A0A1W1CIQ9"/>
<evidence type="ECO:0000313" key="2">
    <source>
        <dbReference type="EMBL" id="SFV65686.1"/>
    </source>
</evidence>
<dbReference type="Pfam" id="PF00581">
    <property type="entry name" value="Rhodanese"/>
    <property type="match status" value="1"/>
</dbReference>